<keyword evidence="5 11" id="KW-0592">Phosphate transport</keyword>
<protein>
    <recommendedName>
        <fullName evidence="11">Phosphate transporter</fullName>
    </recommendedName>
</protein>
<dbReference type="HOGENOM" id="CLU_015355_4_0_10"/>
<keyword evidence="7" id="KW-0769">Symport</keyword>
<feature type="transmembrane region" description="Helical" evidence="11">
    <location>
        <begin position="354"/>
        <end position="374"/>
    </location>
</feature>
<keyword evidence="6 11" id="KW-0812">Transmembrane</keyword>
<comment type="catalytic activity">
    <reaction evidence="10">
        <text>phosphate(in) + H(+)(in) = phosphate(out) + H(+)(out)</text>
        <dbReference type="Rhea" id="RHEA:29939"/>
        <dbReference type="ChEBI" id="CHEBI:15378"/>
        <dbReference type="ChEBI" id="CHEBI:43474"/>
    </reaction>
</comment>
<evidence type="ECO:0000256" key="5">
    <source>
        <dbReference type="ARBA" id="ARBA00022592"/>
    </source>
</evidence>
<dbReference type="PATRIC" id="fig|1379870.5.peg.72"/>
<evidence type="ECO:0000256" key="4">
    <source>
        <dbReference type="ARBA" id="ARBA00022475"/>
    </source>
</evidence>
<dbReference type="RefSeq" id="WP_046375164.1">
    <property type="nucleotide sequence ID" value="NZ_CP010429.1"/>
</dbReference>
<feature type="transmembrane region" description="Helical" evidence="11">
    <location>
        <begin position="115"/>
        <end position="132"/>
    </location>
</feature>
<evidence type="ECO:0000256" key="1">
    <source>
        <dbReference type="ARBA" id="ARBA00004651"/>
    </source>
</evidence>
<dbReference type="InterPro" id="IPR001204">
    <property type="entry name" value="Phos_transporter"/>
</dbReference>
<accession>A0A0E3V4S6</accession>
<comment type="similarity">
    <text evidence="2">Belongs to the inorganic phosphate transporter (PiT) (TC 2.A.20) family. Pit subfamily.</text>
</comment>
<dbReference type="GO" id="GO:0005886">
    <property type="term" value="C:plasma membrane"/>
    <property type="evidence" value="ECO:0007669"/>
    <property type="project" value="UniProtKB-SubCell"/>
</dbReference>
<feature type="transmembrane region" description="Helical" evidence="11">
    <location>
        <begin position="447"/>
        <end position="469"/>
    </location>
</feature>
<sequence length="473" mass="51278">MFGLETDVFILLFISLFAACAFEFVNGFHDTANAVATVIYTNSLKPTYAVVWSGICNFTGVLLGGIGVAMGIVNLLPVELLVDQNVYHSVAMVLALLLSAIIWNLGTWYFGLPSSSSHTLIGSILGVGLAFATMPENKTGAAVNWEKAIETGYALLLSPLLGFSLAIVLMFILRRSVPEEAKDQLFKEPKKNTEPPTWIRSILIATCSLVSFFHGSNDGQKGVGLIMLILIGIVPYHFAVKADLDPRLMQTNITTIQQTMGVLDSTHLSSANRARLVRTNAELAELSRLVNGPLVDNRIPNEKRLEVRSDLLLINSNVKKIVEDEGSNLSANQVAQLNKNLGEEGGLRRFTDYAPLWVILMIALSLGLGTMIGWRRIVVTVGEKIGKQHLTYAQGASAELVAAMMIGLASGLKLPVSTTHVLSSGIAGSMVANKGVKNLQAGTIRNIALAWVLTLPVSLLLSFTLYIFFRWLL</sequence>
<evidence type="ECO:0000256" key="9">
    <source>
        <dbReference type="ARBA" id="ARBA00023136"/>
    </source>
</evidence>
<feature type="transmembrane region" description="Helical" evidence="11">
    <location>
        <begin position="85"/>
        <end position="103"/>
    </location>
</feature>
<dbReference type="OrthoDB" id="9779554at2"/>
<feature type="transmembrane region" description="Helical" evidence="11">
    <location>
        <begin position="49"/>
        <end position="73"/>
    </location>
</feature>
<reference evidence="12 13" key="1">
    <citation type="journal article" date="2014" name="Curr. Microbiol.">
        <title>Spirosoma radiotolerans sp. nov., a gamma-radiation-resistant bacterium isolated from gamma ray-irradiated soil.</title>
        <authorList>
            <person name="Lee J.J."/>
            <person name="Srinivasan S."/>
            <person name="Lim S."/>
            <person name="Joe M."/>
            <person name="Im S."/>
            <person name="Bae S.I."/>
            <person name="Park K.R."/>
            <person name="Han J.H."/>
            <person name="Park S.H."/>
            <person name="Joo B.M."/>
            <person name="Park S.J."/>
            <person name="Kim M.K."/>
        </authorList>
    </citation>
    <scope>NUCLEOTIDE SEQUENCE [LARGE SCALE GENOMIC DNA]</scope>
    <source>
        <strain evidence="12 13">DG5A</strain>
    </source>
</reference>
<evidence type="ECO:0000256" key="3">
    <source>
        <dbReference type="ARBA" id="ARBA00022448"/>
    </source>
</evidence>
<evidence type="ECO:0000256" key="10">
    <source>
        <dbReference type="ARBA" id="ARBA00047348"/>
    </source>
</evidence>
<dbReference type="PANTHER" id="PTHR11101">
    <property type="entry name" value="PHOSPHATE TRANSPORTER"/>
    <property type="match status" value="1"/>
</dbReference>
<keyword evidence="3 11" id="KW-0813">Transport</keyword>
<feature type="transmembrane region" description="Helical" evidence="11">
    <location>
        <begin position="197"/>
        <end position="215"/>
    </location>
</feature>
<dbReference type="STRING" id="1379870.SD10_00330"/>
<evidence type="ECO:0000256" key="6">
    <source>
        <dbReference type="ARBA" id="ARBA00022692"/>
    </source>
</evidence>
<feature type="transmembrane region" description="Helical" evidence="11">
    <location>
        <begin position="222"/>
        <end position="239"/>
    </location>
</feature>
<organism evidence="12 13">
    <name type="scientific">Spirosoma radiotolerans</name>
    <dbReference type="NCBI Taxonomy" id="1379870"/>
    <lineage>
        <taxon>Bacteria</taxon>
        <taxon>Pseudomonadati</taxon>
        <taxon>Bacteroidota</taxon>
        <taxon>Cytophagia</taxon>
        <taxon>Cytophagales</taxon>
        <taxon>Cytophagaceae</taxon>
        <taxon>Spirosoma</taxon>
    </lineage>
</organism>
<evidence type="ECO:0000313" key="13">
    <source>
        <dbReference type="Proteomes" id="UP000033054"/>
    </source>
</evidence>
<name>A0A0E3V4S6_9BACT</name>
<evidence type="ECO:0000256" key="8">
    <source>
        <dbReference type="ARBA" id="ARBA00022989"/>
    </source>
</evidence>
<dbReference type="GO" id="GO:0035435">
    <property type="term" value="P:phosphate ion transmembrane transport"/>
    <property type="evidence" value="ECO:0007669"/>
    <property type="project" value="TreeGrafter"/>
</dbReference>
<dbReference type="Pfam" id="PF01384">
    <property type="entry name" value="PHO4"/>
    <property type="match status" value="1"/>
</dbReference>
<keyword evidence="9 11" id="KW-0472">Membrane</keyword>
<dbReference type="GO" id="GO:0005315">
    <property type="term" value="F:phosphate transmembrane transporter activity"/>
    <property type="evidence" value="ECO:0007669"/>
    <property type="project" value="InterPro"/>
</dbReference>
<dbReference type="AlphaFoldDB" id="A0A0E3V4S6"/>
<evidence type="ECO:0000256" key="2">
    <source>
        <dbReference type="ARBA" id="ARBA00005342"/>
    </source>
</evidence>
<evidence type="ECO:0000256" key="11">
    <source>
        <dbReference type="RuleBase" id="RU363058"/>
    </source>
</evidence>
<dbReference type="KEGG" id="srd:SD10_00330"/>
<comment type="subcellular location">
    <subcellularLocation>
        <location evidence="1">Cell membrane</location>
        <topology evidence="1">Multi-pass membrane protein</topology>
    </subcellularLocation>
    <subcellularLocation>
        <location evidence="11">Membrane</location>
        <topology evidence="11">Multi-pass membrane protein</topology>
    </subcellularLocation>
</comment>
<gene>
    <name evidence="12" type="ORF">SD10_00330</name>
</gene>
<dbReference type="PANTHER" id="PTHR11101:SF65">
    <property type="entry name" value="LOW-AFFINITY INORGANIC PHOSPHATE TRANSPORTER PITA-RELATED"/>
    <property type="match status" value="1"/>
</dbReference>
<keyword evidence="4" id="KW-1003">Cell membrane</keyword>
<feature type="transmembrane region" description="Helical" evidence="11">
    <location>
        <begin position="153"/>
        <end position="177"/>
    </location>
</feature>
<dbReference type="EMBL" id="CP010429">
    <property type="protein sequence ID" value="AKD53577.1"/>
    <property type="molecule type" value="Genomic_DNA"/>
</dbReference>
<dbReference type="GO" id="GO:0015293">
    <property type="term" value="F:symporter activity"/>
    <property type="evidence" value="ECO:0007669"/>
    <property type="project" value="UniProtKB-KW"/>
</dbReference>
<feature type="transmembrane region" description="Helical" evidence="11">
    <location>
        <begin position="9"/>
        <end position="29"/>
    </location>
</feature>
<evidence type="ECO:0000256" key="7">
    <source>
        <dbReference type="ARBA" id="ARBA00022847"/>
    </source>
</evidence>
<keyword evidence="8 11" id="KW-1133">Transmembrane helix</keyword>
<keyword evidence="13" id="KW-1185">Reference proteome</keyword>
<proteinExistence type="inferred from homology"/>
<dbReference type="Proteomes" id="UP000033054">
    <property type="component" value="Chromosome"/>
</dbReference>
<evidence type="ECO:0000313" key="12">
    <source>
        <dbReference type="EMBL" id="AKD53577.1"/>
    </source>
</evidence>